<dbReference type="PANTHER" id="PTHR47959">
    <property type="entry name" value="ATP-DEPENDENT RNA HELICASE RHLE-RELATED"/>
    <property type="match status" value="1"/>
</dbReference>
<dbReference type="Pfam" id="PF00271">
    <property type="entry name" value="Helicase_C"/>
    <property type="match status" value="1"/>
</dbReference>
<dbReference type="OrthoDB" id="10261904at2759"/>
<feature type="region of interest" description="Disordered" evidence="5">
    <location>
        <begin position="128"/>
        <end position="159"/>
    </location>
</feature>
<organism evidence="7 8">
    <name type="scientific">Blyttiomyces helicus</name>
    <dbReference type="NCBI Taxonomy" id="388810"/>
    <lineage>
        <taxon>Eukaryota</taxon>
        <taxon>Fungi</taxon>
        <taxon>Fungi incertae sedis</taxon>
        <taxon>Chytridiomycota</taxon>
        <taxon>Chytridiomycota incertae sedis</taxon>
        <taxon>Chytridiomycetes</taxon>
        <taxon>Chytridiomycetes incertae sedis</taxon>
        <taxon>Blyttiomyces</taxon>
    </lineage>
</organism>
<dbReference type="InterPro" id="IPR050079">
    <property type="entry name" value="DEAD_box_RNA_helicase"/>
</dbReference>
<keyword evidence="1" id="KW-0547">Nucleotide-binding</keyword>
<evidence type="ECO:0000256" key="3">
    <source>
        <dbReference type="ARBA" id="ARBA00022806"/>
    </source>
</evidence>
<evidence type="ECO:0000256" key="2">
    <source>
        <dbReference type="ARBA" id="ARBA00022801"/>
    </source>
</evidence>
<dbReference type="Proteomes" id="UP000269721">
    <property type="component" value="Unassembled WGS sequence"/>
</dbReference>
<protein>
    <recommendedName>
        <fullName evidence="6">Helicase C-terminal domain-containing protein</fullName>
    </recommendedName>
</protein>
<reference evidence="8" key="1">
    <citation type="journal article" date="2018" name="Nat. Microbiol.">
        <title>Leveraging single-cell genomics to expand the fungal tree of life.</title>
        <authorList>
            <person name="Ahrendt S.R."/>
            <person name="Quandt C.A."/>
            <person name="Ciobanu D."/>
            <person name="Clum A."/>
            <person name="Salamov A."/>
            <person name="Andreopoulos B."/>
            <person name="Cheng J.F."/>
            <person name="Woyke T."/>
            <person name="Pelin A."/>
            <person name="Henrissat B."/>
            <person name="Reynolds N.K."/>
            <person name="Benny G.L."/>
            <person name="Smith M.E."/>
            <person name="James T.Y."/>
            <person name="Grigoriev I.V."/>
        </authorList>
    </citation>
    <scope>NUCLEOTIDE SEQUENCE [LARGE SCALE GENOMIC DNA]</scope>
</reference>
<dbReference type="PROSITE" id="PS51194">
    <property type="entry name" value="HELICASE_CTER"/>
    <property type="match status" value="1"/>
</dbReference>
<dbReference type="GO" id="GO:0016787">
    <property type="term" value="F:hydrolase activity"/>
    <property type="evidence" value="ECO:0007669"/>
    <property type="project" value="UniProtKB-KW"/>
</dbReference>
<dbReference type="GO" id="GO:0005524">
    <property type="term" value="F:ATP binding"/>
    <property type="evidence" value="ECO:0007669"/>
    <property type="project" value="UniProtKB-KW"/>
</dbReference>
<gene>
    <name evidence="7" type="ORF">BDK51DRAFT_32994</name>
</gene>
<dbReference type="InterPro" id="IPR027417">
    <property type="entry name" value="P-loop_NTPase"/>
</dbReference>
<evidence type="ECO:0000256" key="5">
    <source>
        <dbReference type="SAM" id="MobiDB-lite"/>
    </source>
</evidence>
<keyword evidence="3" id="KW-0347">Helicase</keyword>
<dbReference type="GO" id="GO:0005829">
    <property type="term" value="C:cytosol"/>
    <property type="evidence" value="ECO:0007669"/>
    <property type="project" value="TreeGrafter"/>
</dbReference>
<feature type="domain" description="Helicase C-terminal" evidence="6">
    <location>
        <begin position="1"/>
        <end position="94"/>
    </location>
</feature>
<evidence type="ECO:0000313" key="8">
    <source>
        <dbReference type="Proteomes" id="UP000269721"/>
    </source>
</evidence>
<feature type="compositionally biased region" description="Low complexity" evidence="5">
    <location>
        <begin position="132"/>
        <end position="151"/>
    </location>
</feature>
<dbReference type="GO" id="GO:0003724">
    <property type="term" value="F:RNA helicase activity"/>
    <property type="evidence" value="ECO:0007669"/>
    <property type="project" value="TreeGrafter"/>
</dbReference>
<dbReference type="EMBL" id="ML000097">
    <property type="protein sequence ID" value="RKO84440.1"/>
    <property type="molecule type" value="Genomic_DNA"/>
</dbReference>
<evidence type="ECO:0000256" key="1">
    <source>
        <dbReference type="ARBA" id="ARBA00022741"/>
    </source>
</evidence>
<sequence length="159" mass="17267">MVAEKRRIVGEGVVEEAIGFVNGLDIPTVQVVFNYELPADATDYIHRVGRTARAGRGGLSISLVTERDIDVLHNIEGKTNKKMSEYEVPENSVLESLNEVSLAKRVASMHLTDTNFGARRRTNVEKKKILSGQGSASKAKAKGKAVGATVGKRGGKKRY</sequence>
<proteinExistence type="predicted"/>
<dbReference type="Gene3D" id="3.40.50.300">
    <property type="entry name" value="P-loop containing nucleotide triphosphate hydrolases"/>
    <property type="match status" value="1"/>
</dbReference>
<keyword evidence="2" id="KW-0378">Hydrolase</keyword>
<keyword evidence="4" id="KW-0067">ATP-binding</keyword>
<keyword evidence="8" id="KW-1185">Reference proteome</keyword>
<evidence type="ECO:0000259" key="6">
    <source>
        <dbReference type="PROSITE" id="PS51194"/>
    </source>
</evidence>
<evidence type="ECO:0000313" key="7">
    <source>
        <dbReference type="EMBL" id="RKO84440.1"/>
    </source>
</evidence>
<dbReference type="SUPFAM" id="SSF52540">
    <property type="entry name" value="P-loop containing nucleoside triphosphate hydrolases"/>
    <property type="match status" value="1"/>
</dbReference>
<name>A0A4P9W1J1_9FUNG</name>
<dbReference type="InterPro" id="IPR001650">
    <property type="entry name" value="Helicase_C-like"/>
</dbReference>
<accession>A0A4P9W1J1</accession>
<evidence type="ECO:0000256" key="4">
    <source>
        <dbReference type="ARBA" id="ARBA00022840"/>
    </source>
</evidence>
<dbReference type="AlphaFoldDB" id="A0A4P9W1J1"/>
<dbReference type="PANTHER" id="PTHR47959:SF24">
    <property type="entry name" value="ATP-DEPENDENT RNA HELICASE"/>
    <property type="match status" value="1"/>
</dbReference>